<dbReference type="PANTHER" id="PTHR37841:SF1">
    <property type="entry name" value="DUF3298 DOMAIN-CONTAINING PROTEIN"/>
    <property type="match status" value="1"/>
</dbReference>
<dbReference type="Pfam" id="PF14903">
    <property type="entry name" value="WG_beta_rep"/>
    <property type="match status" value="5"/>
</dbReference>
<reference evidence="2 3" key="1">
    <citation type="submission" date="2021-06" db="EMBL/GenBank/DDBJ databases">
        <authorList>
            <person name="Sun Q."/>
            <person name="Li D."/>
        </authorList>
    </citation>
    <scope>NUCLEOTIDE SEQUENCE [LARGE SCALE GENOMIC DNA]</scope>
    <source>
        <strain evidence="2 3">MSJ-11</strain>
    </source>
</reference>
<comment type="caution">
    <text evidence="2">The sequence shown here is derived from an EMBL/GenBank/DDBJ whole genome shotgun (WGS) entry which is preliminary data.</text>
</comment>
<organism evidence="2 3">
    <name type="scientific">Clostridium mobile</name>
    <dbReference type="NCBI Taxonomy" id="2841512"/>
    <lineage>
        <taxon>Bacteria</taxon>
        <taxon>Bacillati</taxon>
        <taxon>Bacillota</taxon>
        <taxon>Clostridia</taxon>
        <taxon>Eubacteriales</taxon>
        <taxon>Clostridiaceae</taxon>
        <taxon>Clostridium</taxon>
    </lineage>
</organism>
<dbReference type="Pfam" id="PF11738">
    <property type="entry name" value="DUF3298"/>
    <property type="match status" value="1"/>
</dbReference>
<keyword evidence="3" id="KW-1185">Reference proteome</keyword>
<dbReference type="Proteomes" id="UP000726170">
    <property type="component" value="Unassembled WGS sequence"/>
</dbReference>
<evidence type="ECO:0000313" key="2">
    <source>
        <dbReference type="EMBL" id="MBU5484041.1"/>
    </source>
</evidence>
<dbReference type="InterPro" id="IPR021729">
    <property type="entry name" value="DUF3298"/>
</dbReference>
<evidence type="ECO:0000259" key="1">
    <source>
        <dbReference type="Pfam" id="PF11738"/>
    </source>
</evidence>
<protein>
    <submittedName>
        <fullName evidence="2">WG repeat-containing protein</fullName>
    </submittedName>
</protein>
<dbReference type="PANTHER" id="PTHR37841">
    <property type="entry name" value="GLR2918 PROTEIN"/>
    <property type="match status" value="1"/>
</dbReference>
<sequence length="651" mass="75057">MNYEYHLLNKVEKHMPPNAKVLSISIYMEETRGNAGKIIVKYQWRGEDYIAILENTLEDYYNSLENNSNKEYQRNIENIYPASVKTVRGTKWGYINERGELAIKPIYDDANAFQENGLAVVGLNGLYGIINRAGDYIVEPKYGSIGQFYEGRSVVIDKDGFKVIDEKGRVITNKAYNYMSSYREGRAVFANTDSSGNYIYGYLDLEGKEIIPAKYEEARDFNNGKAVVKLREGEYALIDRNGNIINTYKYAFVGNLGDGLLPFQPNIGGNYGYIDINGKVVIEPKYSIALPFHEDRAIVNISQDYINKYGLIDKRENYIIKAEYNDIIDLGEDRYAVGMAINPEEPFQGSKYAIACAYGKFFTNFIYNTVTEYRRGLASATNDQYTFFIDKSGNVVRTLPGVRGSGTLELLNGLIKADVDYRLMYLNREGKIIWQQNEIIPLNDRYKVREEKYKPNKDYLVYYPQVMGMKNKEAEMKVNDKLKELSAVKPIDPNLQLDYTYYGDFEIEFFKKNLLVLELTGYIYYFGAAHGMPSKNYPHIDLVSGRFYELKDLFKGDSDYVKVLSDIIGEQIKNNPEYSYVFPDAYKGIKADQPFYVDENSLYIYFEPYEIAPYAAGFPTFKIPYNEIMNIINTNGDFWRSYHYSSNTHEI</sequence>
<gene>
    <name evidence="2" type="ORF">KQI86_06835</name>
</gene>
<dbReference type="RefSeq" id="WP_216438537.1">
    <property type="nucleotide sequence ID" value="NZ_JAHLQF010000002.1"/>
</dbReference>
<proteinExistence type="predicted"/>
<dbReference type="EMBL" id="JAHLQF010000002">
    <property type="protein sequence ID" value="MBU5484041.1"/>
    <property type="molecule type" value="Genomic_DNA"/>
</dbReference>
<dbReference type="InterPro" id="IPR032774">
    <property type="entry name" value="WG_beta_rep"/>
</dbReference>
<accession>A0ABS6EFN9</accession>
<evidence type="ECO:0000313" key="3">
    <source>
        <dbReference type="Proteomes" id="UP000726170"/>
    </source>
</evidence>
<name>A0ABS6EFN9_9CLOT</name>
<feature type="domain" description="DUF3298" evidence="1">
    <location>
        <begin position="551"/>
        <end position="626"/>
    </location>
</feature>